<evidence type="ECO:0000256" key="7">
    <source>
        <dbReference type="ARBA" id="ARBA00023237"/>
    </source>
</evidence>
<dbReference type="EMBL" id="FUYA01000005">
    <property type="protein sequence ID" value="SKA73722.1"/>
    <property type="molecule type" value="Genomic_DNA"/>
</dbReference>
<dbReference type="RefSeq" id="WP_078685180.1">
    <property type="nucleotide sequence ID" value="NZ_FUYA01000005.1"/>
</dbReference>
<dbReference type="InterPro" id="IPR003423">
    <property type="entry name" value="OMP_efflux"/>
</dbReference>
<comment type="similarity">
    <text evidence="2">Belongs to the outer membrane factor (OMF) (TC 1.B.17) family.</text>
</comment>
<feature type="chain" id="PRO_5012278603" evidence="8">
    <location>
        <begin position="37"/>
        <end position="798"/>
    </location>
</feature>
<name>A0A1T4W8W2_9BACT</name>
<dbReference type="SUPFAM" id="SSF56954">
    <property type="entry name" value="Outer membrane efflux proteins (OEP)"/>
    <property type="match status" value="1"/>
</dbReference>
<gene>
    <name evidence="9" type="ORF">SAMN02745702_01906</name>
</gene>
<evidence type="ECO:0000256" key="3">
    <source>
        <dbReference type="ARBA" id="ARBA00022448"/>
    </source>
</evidence>
<protein>
    <submittedName>
        <fullName evidence="9">Outer membrane protein TolC</fullName>
    </submittedName>
</protein>
<dbReference type="AlphaFoldDB" id="A0A1T4W8W2"/>
<keyword evidence="4" id="KW-1134">Transmembrane beta strand</keyword>
<feature type="signal peptide" evidence="8">
    <location>
        <begin position="1"/>
        <end position="36"/>
    </location>
</feature>
<dbReference type="GO" id="GO:0009279">
    <property type="term" value="C:cell outer membrane"/>
    <property type="evidence" value="ECO:0007669"/>
    <property type="project" value="UniProtKB-SubCell"/>
</dbReference>
<keyword evidence="7" id="KW-0998">Cell outer membrane</keyword>
<dbReference type="STRING" id="1121442.SAMN02745702_01906"/>
<evidence type="ECO:0000256" key="4">
    <source>
        <dbReference type="ARBA" id="ARBA00022452"/>
    </source>
</evidence>
<dbReference type="PANTHER" id="PTHR30026">
    <property type="entry name" value="OUTER MEMBRANE PROTEIN TOLC"/>
    <property type="match status" value="1"/>
</dbReference>
<comment type="subcellular location">
    <subcellularLocation>
        <location evidence="1">Cell outer membrane</location>
    </subcellularLocation>
</comment>
<proteinExistence type="inferred from homology"/>
<organism evidence="9 10">
    <name type="scientific">Desulfobaculum bizertense DSM 18034</name>
    <dbReference type="NCBI Taxonomy" id="1121442"/>
    <lineage>
        <taxon>Bacteria</taxon>
        <taxon>Pseudomonadati</taxon>
        <taxon>Thermodesulfobacteriota</taxon>
        <taxon>Desulfovibrionia</taxon>
        <taxon>Desulfovibrionales</taxon>
        <taxon>Desulfovibrionaceae</taxon>
        <taxon>Desulfobaculum</taxon>
    </lineage>
</organism>
<evidence type="ECO:0000256" key="6">
    <source>
        <dbReference type="ARBA" id="ARBA00023136"/>
    </source>
</evidence>
<accession>A0A1T4W8W2</accession>
<evidence type="ECO:0000256" key="8">
    <source>
        <dbReference type="SAM" id="SignalP"/>
    </source>
</evidence>
<keyword evidence="6" id="KW-0472">Membrane</keyword>
<sequence>MQSRKRSRSKRLFVMLVLPVLISVCLACVTQKSAFAARTVVVGVLTDGPSPFAERFLQSIQQETRALGEDAFRIQWKLAPAFDAGWDASRTRKTLRAALRDPQVDIVMTLGALQAQSAATAAFPFSKPVLTGPLFDEQVLKKLPYKNDRSLKANFCPVVVENRVRRDITAFKDLVPFSRLHVLIQKEFVGSFVGLDRLVQDYCALFGIGIEFIPVGQNLDDVMPRLSSDVEAVYVTPLMRVPENALHILVEQLKARAIPSWSFLGKEEVEAGILAGRTSYWGAHLSRRMALNIHDIAAGRSARSLPVLLSEEDQLFLNMNTARDIGFSPKYAALLTANLVGQADDDLLGTPLDLAEAMRIAGQQNVSLREDRAKYEEVQEDRRLARSQLLPQLGASARYIQIDQDISRASQGLIPWDRTGAGLAVSQMIFDDAVVSRFRAARRNEHAEKAFQASKRLDVVQQAGVRYLQLLSAQALLSIERDNYQLIVRNLDMARVRRETGVSGPEEVYRWEAALAESRARVIQRRADIQAAQYALNQALNQPLTTQWQLKDMSADQARRAFFDVKAETIGSSLSQLARLSDRAASLSAERPSLKGLELLVEAQDIVASQKARQRFVPSLKAGAMYTHEIDKHQVDGALRRNDPDDLEDVWAFGVTAELPLFAGGALSHEQDRANAVLRQVKARRERLVQLAAQQVRTVISRMSQSYPNIELSALAADRARKNLGVVRDKYARGAVSILELLDAQNQSLVQKQAAAIAVYEYVRDVLDFQRALGWFEIDATPQQKQEFLSRLGAVKKE</sequence>
<dbReference type="Gene3D" id="1.20.1600.10">
    <property type="entry name" value="Outer membrane efflux proteins (OEP)"/>
    <property type="match status" value="1"/>
</dbReference>
<dbReference type="InterPro" id="IPR051906">
    <property type="entry name" value="TolC-like"/>
</dbReference>
<evidence type="ECO:0000256" key="5">
    <source>
        <dbReference type="ARBA" id="ARBA00022692"/>
    </source>
</evidence>
<keyword evidence="10" id="KW-1185">Reference proteome</keyword>
<evidence type="ECO:0000256" key="2">
    <source>
        <dbReference type="ARBA" id="ARBA00007613"/>
    </source>
</evidence>
<dbReference type="GO" id="GO:0015562">
    <property type="term" value="F:efflux transmembrane transporter activity"/>
    <property type="evidence" value="ECO:0007669"/>
    <property type="project" value="InterPro"/>
</dbReference>
<evidence type="ECO:0000256" key="1">
    <source>
        <dbReference type="ARBA" id="ARBA00004442"/>
    </source>
</evidence>
<dbReference type="Pfam" id="PF02321">
    <property type="entry name" value="OEP"/>
    <property type="match status" value="2"/>
</dbReference>
<dbReference type="Gene3D" id="3.40.50.2300">
    <property type="match status" value="2"/>
</dbReference>
<keyword evidence="8" id="KW-0732">Signal</keyword>
<dbReference type="GO" id="GO:1990281">
    <property type="term" value="C:efflux pump complex"/>
    <property type="evidence" value="ECO:0007669"/>
    <property type="project" value="TreeGrafter"/>
</dbReference>
<dbReference type="GO" id="GO:0015288">
    <property type="term" value="F:porin activity"/>
    <property type="evidence" value="ECO:0007669"/>
    <property type="project" value="TreeGrafter"/>
</dbReference>
<evidence type="ECO:0000313" key="9">
    <source>
        <dbReference type="EMBL" id="SKA73722.1"/>
    </source>
</evidence>
<dbReference type="PANTHER" id="PTHR30026:SF20">
    <property type="entry name" value="OUTER MEMBRANE PROTEIN TOLC"/>
    <property type="match status" value="1"/>
</dbReference>
<dbReference type="OrthoDB" id="9783163at2"/>
<dbReference type="Proteomes" id="UP000189733">
    <property type="component" value="Unassembled WGS sequence"/>
</dbReference>
<reference evidence="9 10" key="1">
    <citation type="submission" date="2017-02" db="EMBL/GenBank/DDBJ databases">
        <authorList>
            <person name="Peterson S.W."/>
        </authorList>
    </citation>
    <scope>NUCLEOTIDE SEQUENCE [LARGE SCALE GENOMIC DNA]</scope>
    <source>
        <strain evidence="9 10">DSM 18034</strain>
    </source>
</reference>
<keyword evidence="5" id="KW-0812">Transmembrane</keyword>
<keyword evidence="3" id="KW-0813">Transport</keyword>
<evidence type="ECO:0000313" key="10">
    <source>
        <dbReference type="Proteomes" id="UP000189733"/>
    </source>
</evidence>